<dbReference type="Proteomes" id="UP000247781">
    <property type="component" value="Unassembled WGS sequence"/>
</dbReference>
<dbReference type="OrthoDB" id="3400183at2"/>
<keyword evidence="3" id="KW-1185">Reference proteome</keyword>
<accession>A0A318H8B8</accession>
<reference evidence="2 3" key="2">
    <citation type="submission" date="2018-06" db="EMBL/GenBank/DDBJ databases">
        <title>Sequencing of bacterial isolates from soil warming experiment in Harvard Forest, Massachusetts, USA.</title>
        <authorList>
            <person name="Deangelis K.PhD."/>
        </authorList>
    </citation>
    <scope>NUCLEOTIDE SEQUENCE [LARGE SCALE GENOMIC DNA]</scope>
    <source>
        <strain evidence="2 3">GAS496</strain>
    </source>
</reference>
<name>A0A318H8B8_9MYCO</name>
<gene>
    <name evidence="2" type="ORF">C8E89_12837</name>
</gene>
<protein>
    <submittedName>
        <fullName evidence="2">Uncharacterized protein</fullName>
    </submittedName>
</protein>
<dbReference type="AlphaFoldDB" id="A0A318H8B8"/>
<reference evidence="3" key="1">
    <citation type="submission" date="2018-05" db="EMBL/GenBank/DDBJ databases">
        <authorList>
            <person name="Deangelis K."/>
            <person name="Huntemann M."/>
            <person name="Clum A."/>
            <person name="Pillay M."/>
            <person name="Palaniappan K."/>
            <person name="Varghese N."/>
            <person name="Mikhailova N."/>
            <person name="Stamatis D."/>
            <person name="Reddy T."/>
            <person name="Daum C."/>
            <person name="Shapiro N."/>
            <person name="Ivanova N."/>
            <person name="Kyrpides N."/>
            <person name="Woyke T."/>
        </authorList>
    </citation>
    <scope>NUCLEOTIDE SEQUENCE [LARGE SCALE GENOMIC DNA]</scope>
    <source>
        <strain evidence="3">GAS496</strain>
    </source>
</reference>
<dbReference type="EMBL" id="QJJU01000028">
    <property type="protein sequence ID" value="PXX01551.1"/>
    <property type="molecule type" value="Genomic_DNA"/>
</dbReference>
<organism evidence="2 3">
    <name type="scientific">Mycolicibacterium moriokaense</name>
    <dbReference type="NCBI Taxonomy" id="39691"/>
    <lineage>
        <taxon>Bacteria</taxon>
        <taxon>Bacillati</taxon>
        <taxon>Actinomycetota</taxon>
        <taxon>Actinomycetes</taxon>
        <taxon>Mycobacteriales</taxon>
        <taxon>Mycobacteriaceae</taxon>
        <taxon>Mycolicibacterium</taxon>
    </lineage>
</organism>
<comment type="caution">
    <text evidence="2">The sequence shown here is derived from an EMBL/GenBank/DDBJ whole genome shotgun (WGS) entry which is preliminary data.</text>
</comment>
<evidence type="ECO:0000256" key="1">
    <source>
        <dbReference type="SAM" id="MobiDB-lite"/>
    </source>
</evidence>
<proteinExistence type="predicted"/>
<sequence length="165" mass="18098">MSDWVITFTFDLDPSMDDMDSWEDKLQAFDASVARIPARGVNVTLWAPGGLDMHDAVNKVAGEVAHVVPGGPVGIEVVTELEYRRRAEAPTMPELMSAAEIAEELGVARQRVHQLRSTAAFPAPLAELRGGAVWDAAAVRKFAQDWERKPGRPKGKQRDHALAEK</sequence>
<evidence type="ECO:0000313" key="3">
    <source>
        <dbReference type="Proteomes" id="UP000247781"/>
    </source>
</evidence>
<evidence type="ECO:0000313" key="2">
    <source>
        <dbReference type="EMBL" id="PXX01551.1"/>
    </source>
</evidence>
<feature type="region of interest" description="Disordered" evidence="1">
    <location>
        <begin position="145"/>
        <end position="165"/>
    </location>
</feature>